<evidence type="ECO:0000313" key="3">
    <source>
        <dbReference type="Proteomes" id="UP000749293"/>
    </source>
</evidence>
<feature type="compositionally biased region" description="Basic residues" evidence="1">
    <location>
        <begin position="1"/>
        <end position="13"/>
    </location>
</feature>
<sequence>MRRRPVPKPRPVPKHQSSNLQFMSPSIKPQPIHIRMNLTESQMDKLTEAPRAMYEASEGAHTEPLRLSGHEDTHIEGSSPTKTVNLPCTHLGRNAADSHPFSPFPFYFRAEGMPDQKRRDKALIGEKGWLMRTDEEQQPPIRTEAKMTGILRVIRKLARDMTEIHRLTRLIQHSPEMELEYKPAISLDAREQSLLYGEMEFHMTDALNTYMTTQFERGRMSTDKLKKIDDAWRSQSHLPVVGFRYDLATQIDLVTLHKDHFDFPGFRDDQLNNITHLLRDMGTDARAMSVRTFCLPDSLVARHIIHAQSLFDLVGAAQTKHDALAEIASFFQVCIGRVKAQEATRLEEAEHQRRRREGRRLR</sequence>
<feature type="region of interest" description="Disordered" evidence="1">
    <location>
        <begin position="1"/>
        <end position="28"/>
    </location>
</feature>
<name>A0A9P4YSM0_9HYPO</name>
<dbReference type="AlphaFoldDB" id="A0A9P4YSM0"/>
<dbReference type="Proteomes" id="UP000749293">
    <property type="component" value="Unassembled WGS sequence"/>
</dbReference>
<proteinExistence type="predicted"/>
<accession>A0A9P4YSM0</accession>
<dbReference type="OrthoDB" id="5229017at2759"/>
<evidence type="ECO:0000256" key="1">
    <source>
        <dbReference type="SAM" id="MobiDB-lite"/>
    </source>
</evidence>
<reference evidence="2" key="1">
    <citation type="submission" date="2020-03" db="EMBL/GenBank/DDBJ databases">
        <title>Site-based positive gene gene selection in Geosmithia morbida across the United States reveals a broad range of putative effectors and factors for local host and environmental adapation.</title>
        <authorList>
            <person name="Onufrak A."/>
            <person name="Murdoch R.W."/>
            <person name="Gazis R."/>
            <person name="Huff M."/>
            <person name="Staton M."/>
            <person name="Klingeman W."/>
            <person name="Hadziabdic D."/>
        </authorList>
    </citation>
    <scope>NUCLEOTIDE SEQUENCE</scope>
    <source>
        <strain evidence="2">1262</strain>
    </source>
</reference>
<keyword evidence="3" id="KW-1185">Reference proteome</keyword>
<dbReference type="RefSeq" id="XP_035319625.1">
    <property type="nucleotide sequence ID" value="XM_035464439.1"/>
</dbReference>
<dbReference type="EMBL" id="JAANYQ010000014">
    <property type="protein sequence ID" value="KAF4120973.1"/>
    <property type="molecule type" value="Genomic_DNA"/>
</dbReference>
<organism evidence="2 3">
    <name type="scientific">Geosmithia morbida</name>
    <dbReference type="NCBI Taxonomy" id="1094350"/>
    <lineage>
        <taxon>Eukaryota</taxon>
        <taxon>Fungi</taxon>
        <taxon>Dikarya</taxon>
        <taxon>Ascomycota</taxon>
        <taxon>Pezizomycotina</taxon>
        <taxon>Sordariomycetes</taxon>
        <taxon>Hypocreomycetidae</taxon>
        <taxon>Hypocreales</taxon>
        <taxon>Bionectriaceae</taxon>
        <taxon>Geosmithia</taxon>
    </lineage>
</organism>
<feature type="compositionally biased region" description="Polar residues" evidence="1">
    <location>
        <begin position="15"/>
        <end position="24"/>
    </location>
</feature>
<protein>
    <submittedName>
        <fullName evidence="2">Uncharacterized protein</fullName>
    </submittedName>
</protein>
<evidence type="ECO:0000313" key="2">
    <source>
        <dbReference type="EMBL" id="KAF4120973.1"/>
    </source>
</evidence>
<gene>
    <name evidence="2" type="ORF">GMORB2_2459</name>
</gene>
<comment type="caution">
    <text evidence="2">The sequence shown here is derived from an EMBL/GenBank/DDBJ whole genome shotgun (WGS) entry which is preliminary data.</text>
</comment>
<dbReference type="GeneID" id="55968689"/>